<dbReference type="InterPro" id="IPR036366">
    <property type="entry name" value="PGBDSf"/>
</dbReference>
<dbReference type="Gene3D" id="1.10.530.40">
    <property type="match status" value="1"/>
</dbReference>
<reference evidence="6 8" key="2">
    <citation type="submission" date="2020-12" db="EMBL/GenBank/DDBJ databases">
        <title>FDA dAtabase for Regulatory Grade micrObial Sequences (FDA-ARGOS): Supporting development and validation of Infectious Disease Dx tests.</title>
        <authorList>
            <person name="Sproer C."/>
            <person name="Gronow S."/>
            <person name="Severitt S."/>
            <person name="Schroder I."/>
            <person name="Tallon L."/>
            <person name="Sadzewicz L."/>
            <person name="Zhao X."/>
            <person name="Boylan J."/>
            <person name="Ott S."/>
            <person name="Bowen H."/>
            <person name="Vavikolanu K."/>
            <person name="Mehta A."/>
            <person name="Aluvathingal J."/>
            <person name="Nadendla S."/>
            <person name="Lowell S."/>
            <person name="Myers T."/>
            <person name="Yan Y."/>
            <person name="Sichtig H."/>
        </authorList>
    </citation>
    <scope>NUCLEOTIDE SEQUENCE [LARGE SCALE GENOMIC DNA]</scope>
    <source>
        <strain evidence="6 8">FDAARGOS_881</strain>
    </source>
</reference>
<dbReference type="EMBL" id="JABEOU010000021">
    <property type="protein sequence ID" value="NNG57100.1"/>
    <property type="molecule type" value="Genomic_DNA"/>
</dbReference>
<evidence type="ECO:0000256" key="1">
    <source>
        <dbReference type="ARBA" id="ARBA00022529"/>
    </source>
</evidence>
<evidence type="ECO:0000259" key="4">
    <source>
        <dbReference type="Pfam" id="PF01471"/>
    </source>
</evidence>
<sequence>MLRLKSTGPDVERLQRRLKDFEPRLPIDGIFGPLTERAVRLAQRRLSVFPDDGIAGPKTLAALDAGQNKVTPREAAIAVASLRTSRSGRRFIIAHEAMRGVSDRLHWPGGVSGVTLGPGYDMGARQPDFVIRDLLGIGIPRPVASSVARAAGLKGHSARDFVNENKNLVRIDLRQEAALLDQILPHYEAMVKSRIRIPLYQYEFDALVSYAYNPGSGWRKTTQLVNQHLPREAMAEIARHVRSGPKIVASLVRRRQHEARLFLYGIYQ</sequence>
<dbReference type="EC" id="3.2.1.17" evidence="3"/>
<evidence type="ECO:0000256" key="2">
    <source>
        <dbReference type="ARBA" id="ARBA00022638"/>
    </source>
</evidence>
<dbReference type="GO" id="GO:0009253">
    <property type="term" value="P:peptidoglycan catabolic process"/>
    <property type="evidence" value="ECO:0007669"/>
    <property type="project" value="InterPro"/>
</dbReference>
<comment type="similarity">
    <text evidence="3">Belongs to the glycosyl hydrolase 24 family.</text>
</comment>
<dbReference type="Proteomes" id="UP000550136">
    <property type="component" value="Unassembled WGS sequence"/>
</dbReference>
<gene>
    <name evidence="5" type="ORF">HKX06_06875</name>
    <name evidence="6" type="ORF">I6G38_19015</name>
</gene>
<proteinExistence type="inferred from homology"/>
<keyword evidence="3" id="KW-0378">Hydrolase</keyword>
<dbReference type="AlphaFoldDB" id="A0A411LIP3"/>
<dbReference type="Pfam" id="PF01471">
    <property type="entry name" value="PG_binding_1"/>
    <property type="match status" value="1"/>
</dbReference>
<comment type="catalytic activity">
    <reaction evidence="3">
        <text>Hydrolysis of (1-&gt;4)-beta-linkages between N-acetylmuramic acid and N-acetyl-D-glucosamine residues in a peptidoglycan and between N-acetyl-D-glucosamine residues in chitodextrins.</text>
        <dbReference type="EC" id="3.2.1.17"/>
    </reaction>
</comment>
<dbReference type="EMBL" id="CP065713">
    <property type="protein sequence ID" value="QPT08772.1"/>
    <property type="molecule type" value="Genomic_DNA"/>
</dbReference>
<feature type="domain" description="Peptidoglycan binding-like" evidence="4">
    <location>
        <begin position="7"/>
        <end position="63"/>
    </location>
</feature>
<dbReference type="InterPro" id="IPR023347">
    <property type="entry name" value="Lysozyme_dom_sf"/>
</dbReference>
<evidence type="ECO:0000256" key="3">
    <source>
        <dbReference type="RuleBase" id="RU003788"/>
    </source>
</evidence>
<dbReference type="InterPro" id="IPR002477">
    <property type="entry name" value="Peptidoglycan-bd-like"/>
</dbReference>
<dbReference type="GO" id="GO:0003796">
    <property type="term" value="F:lysozyme activity"/>
    <property type="evidence" value="ECO:0007669"/>
    <property type="project" value="UniProtKB-EC"/>
</dbReference>
<evidence type="ECO:0000313" key="6">
    <source>
        <dbReference type="EMBL" id="QPT08772.1"/>
    </source>
</evidence>
<dbReference type="GO" id="GO:0016998">
    <property type="term" value="P:cell wall macromolecule catabolic process"/>
    <property type="evidence" value="ECO:0007669"/>
    <property type="project" value="InterPro"/>
</dbReference>
<dbReference type="GO" id="GO:0031640">
    <property type="term" value="P:killing of cells of another organism"/>
    <property type="evidence" value="ECO:0007669"/>
    <property type="project" value="UniProtKB-KW"/>
</dbReference>
<organism evidence="5 7">
    <name type="scientific">Sphingomonas paucimobilis</name>
    <name type="common">Pseudomonas paucimobilis</name>
    <dbReference type="NCBI Taxonomy" id="13689"/>
    <lineage>
        <taxon>Bacteria</taxon>
        <taxon>Pseudomonadati</taxon>
        <taxon>Pseudomonadota</taxon>
        <taxon>Alphaproteobacteria</taxon>
        <taxon>Sphingomonadales</taxon>
        <taxon>Sphingomonadaceae</taxon>
        <taxon>Sphingomonas</taxon>
    </lineage>
</organism>
<evidence type="ECO:0000313" key="8">
    <source>
        <dbReference type="Proteomes" id="UP000594836"/>
    </source>
</evidence>
<dbReference type="OrthoDB" id="5327667at2"/>
<keyword evidence="2 3" id="KW-0081">Bacteriolytic enzyme</keyword>
<dbReference type="SUPFAM" id="SSF47090">
    <property type="entry name" value="PGBD-like"/>
    <property type="match status" value="1"/>
</dbReference>
<dbReference type="GO" id="GO:0042742">
    <property type="term" value="P:defense response to bacterium"/>
    <property type="evidence" value="ECO:0007669"/>
    <property type="project" value="UniProtKB-KW"/>
</dbReference>
<dbReference type="InterPro" id="IPR023346">
    <property type="entry name" value="Lysozyme-like_dom_sf"/>
</dbReference>
<evidence type="ECO:0000313" key="7">
    <source>
        <dbReference type="Proteomes" id="UP000550136"/>
    </source>
</evidence>
<protein>
    <recommendedName>
        <fullName evidence="3">Lysozyme</fullName>
        <ecNumber evidence="3">3.2.1.17</ecNumber>
    </recommendedName>
</protein>
<name>A0A411LIP3_SPHPI</name>
<accession>A0A411LIP3</accession>
<dbReference type="Gene3D" id="1.10.101.10">
    <property type="entry name" value="PGBD-like superfamily/PGBD"/>
    <property type="match status" value="1"/>
</dbReference>
<dbReference type="Proteomes" id="UP000594836">
    <property type="component" value="Chromosome"/>
</dbReference>
<dbReference type="SUPFAM" id="SSF53955">
    <property type="entry name" value="Lysozyme-like"/>
    <property type="match status" value="1"/>
</dbReference>
<dbReference type="InterPro" id="IPR002196">
    <property type="entry name" value="Glyco_hydro_24"/>
</dbReference>
<dbReference type="Pfam" id="PF00959">
    <property type="entry name" value="Phage_lysozyme"/>
    <property type="match status" value="1"/>
</dbReference>
<dbReference type="InterPro" id="IPR036365">
    <property type="entry name" value="PGBD-like_sf"/>
</dbReference>
<evidence type="ECO:0000313" key="5">
    <source>
        <dbReference type="EMBL" id="NNG57100.1"/>
    </source>
</evidence>
<keyword evidence="1 3" id="KW-0929">Antimicrobial</keyword>
<keyword evidence="3" id="KW-0326">Glycosidase</keyword>
<reference evidence="5 7" key="1">
    <citation type="submission" date="2020-05" db="EMBL/GenBank/DDBJ databases">
        <title>Draft Genome Sequences of Sphingomonas sp. Isolated from the International Space Station.</title>
        <authorList>
            <person name="Bijlani S."/>
            <person name="Singh N.K."/>
            <person name="Mason C.E."/>
            <person name="Wang C.C."/>
            <person name="Venkateswaran K."/>
        </authorList>
    </citation>
    <scope>NUCLEOTIDE SEQUENCE [LARGE SCALE GENOMIC DNA]</scope>
    <source>
        <strain evidence="5 7">FKI-L5-BR-P1</strain>
    </source>
</reference>